<protein>
    <submittedName>
        <fullName evidence="8">Mitochondrial sodium/hydrogen exchanger 9B2</fullName>
    </submittedName>
</protein>
<evidence type="ECO:0000256" key="6">
    <source>
        <dbReference type="SAM" id="Phobius"/>
    </source>
</evidence>
<dbReference type="Gene3D" id="1.20.1530.20">
    <property type="match status" value="1"/>
</dbReference>
<evidence type="ECO:0000256" key="4">
    <source>
        <dbReference type="ARBA" id="ARBA00022989"/>
    </source>
</evidence>
<feature type="transmembrane region" description="Helical" evidence="6">
    <location>
        <begin position="158"/>
        <end position="180"/>
    </location>
</feature>
<dbReference type="AlphaFoldDB" id="A0A9X6NFI5"/>
<dbReference type="GO" id="GO:1902600">
    <property type="term" value="P:proton transmembrane transport"/>
    <property type="evidence" value="ECO:0007669"/>
    <property type="project" value="InterPro"/>
</dbReference>
<comment type="similarity">
    <text evidence="2">Belongs to the monovalent cation:proton antiporter 1 (CPA1) transporter (TC 2.A.36) family.</text>
</comment>
<feature type="transmembrane region" description="Helical" evidence="6">
    <location>
        <begin position="379"/>
        <end position="400"/>
    </location>
</feature>
<sequence>MPAPGDHLRKISSRVLLKHNPLPEKPTFRQRLWHKCLCPPHTALGNLLSRALICLLVWLAGFSLVREDALPGGNVFALFVLVIAAMLGGFLVSLIKLPPLLGMLIMGCLLRNIPVVNYAKDISPTWSSILRNVALTVILTRAGLGLDSRALRKLSKSVLLLAFLPCAAEAGIVGLAAYFILSFPWLWAFLLGFVQAAVSPAVVVPFMLRLQETRLGTNKGIPTLLMAASSLDDVLAISGYSVLLSSIFARTDTALWFQIIQGPLEILVGLLYGCVIGIIFWYLPHRGHEDVGLFRFLFLFLGGLVSIIGSKAVGFSGAGALGCLTAAFVAGHRWKTPGWDVERVKSSTVFLYLWTVCQPVLFGLIGAEVVFARIQPATVGLGTAVLVIGLVVRMIFTMVAVTGSGMNLKEKLFTAIAWIPKATVQAALGSIALTLAREKNSSAEMILLGEQVVTIAVLLIVITAPLGAIAITLTAPRLLQKEDGDVRVDDEEKKNGAIYDEDGEDGEESIVLGRKEPYENDGVRRMIDDTGSDINVRV</sequence>
<dbReference type="OrthoDB" id="423807at2759"/>
<comment type="caution">
    <text evidence="8">The sequence shown here is derived from an EMBL/GenBank/DDBJ whole genome shotgun (WGS) entry which is preliminary data.</text>
</comment>
<dbReference type="PANTHER" id="PTHR31102:SF1">
    <property type="entry name" value="CATION_H+ EXCHANGER DOMAIN-CONTAINING PROTEIN"/>
    <property type="match status" value="1"/>
</dbReference>
<dbReference type="EMBL" id="MTYJ01000262">
    <property type="protein sequence ID" value="OWA52319.1"/>
    <property type="molecule type" value="Genomic_DNA"/>
</dbReference>
<dbReference type="InterPro" id="IPR038770">
    <property type="entry name" value="Na+/solute_symporter_sf"/>
</dbReference>
<dbReference type="GO" id="GO:0016020">
    <property type="term" value="C:membrane"/>
    <property type="evidence" value="ECO:0007669"/>
    <property type="project" value="UniProtKB-SubCell"/>
</dbReference>
<comment type="subcellular location">
    <subcellularLocation>
        <location evidence="1">Membrane</location>
        <topology evidence="1">Multi-pass membrane protein</topology>
    </subcellularLocation>
</comment>
<feature type="transmembrane region" description="Helical" evidence="6">
    <location>
        <begin position="447"/>
        <end position="471"/>
    </location>
</feature>
<keyword evidence="9" id="KW-1185">Reference proteome</keyword>
<dbReference type="PANTHER" id="PTHR31102">
    <property type="match status" value="1"/>
</dbReference>
<feature type="transmembrane region" description="Helical" evidence="6">
    <location>
        <begin position="186"/>
        <end position="208"/>
    </location>
</feature>
<evidence type="ECO:0000313" key="9">
    <source>
        <dbReference type="Proteomes" id="UP000192578"/>
    </source>
</evidence>
<feature type="transmembrane region" description="Helical" evidence="6">
    <location>
        <begin position="47"/>
        <end position="65"/>
    </location>
</feature>
<dbReference type="Proteomes" id="UP000192578">
    <property type="component" value="Unassembled WGS sequence"/>
</dbReference>
<evidence type="ECO:0000256" key="1">
    <source>
        <dbReference type="ARBA" id="ARBA00004141"/>
    </source>
</evidence>
<organism evidence="8 9">
    <name type="scientific">Hypsibius exemplaris</name>
    <name type="common">Freshwater tardigrade</name>
    <dbReference type="NCBI Taxonomy" id="2072580"/>
    <lineage>
        <taxon>Eukaryota</taxon>
        <taxon>Metazoa</taxon>
        <taxon>Ecdysozoa</taxon>
        <taxon>Tardigrada</taxon>
        <taxon>Eutardigrada</taxon>
        <taxon>Parachela</taxon>
        <taxon>Hypsibioidea</taxon>
        <taxon>Hypsibiidae</taxon>
        <taxon>Hypsibius</taxon>
    </lineage>
</organism>
<proteinExistence type="inferred from homology"/>
<dbReference type="Pfam" id="PF00999">
    <property type="entry name" value="Na_H_Exchanger"/>
    <property type="match status" value="1"/>
</dbReference>
<name>A0A9X6NFI5_HYPEX</name>
<keyword evidence="5 6" id="KW-0472">Membrane</keyword>
<evidence type="ECO:0000259" key="7">
    <source>
        <dbReference type="Pfam" id="PF00999"/>
    </source>
</evidence>
<reference evidence="9" key="1">
    <citation type="submission" date="2017-01" db="EMBL/GenBank/DDBJ databases">
        <title>Comparative genomics of anhydrobiosis in the tardigrade Hypsibius dujardini.</title>
        <authorList>
            <person name="Yoshida Y."/>
            <person name="Koutsovoulos G."/>
            <person name="Laetsch D."/>
            <person name="Stevens L."/>
            <person name="Kumar S."/>
            <person name="Horikawa D."/>
            <person name="Ishino K."/>
            <person name="Komine S."/>
            <person name="Tomita M."/>
            <person name="Blaxter M."/>
            <person name="Arakawa K."/>
        </authorList>
    </citation>
    <scope>NUCLEOTIDE SEQUENCE [LARGE SCALE GENOMIC DNA]</scope>
    <source>
        <strain evidence="9">Z151</strain>
    </source>
</reference>
<gene>
    <name evidence="8" type="ORF">BV898_16776</name>
</gene>
<evidence type="ECO:0000256" key="2">
    <source>
        <dbReference type="ARBA" id="ARBA00007367"/>
    </source>
</evidence>
<keyword evidence="3 6" id="KW-0812">Transmembrane</keyword>
<accession>A0A9X6NFI5</accession>
<feature type="transmembrane region" description="Helical" evidence="6">
    <location>
        <begin position="264"/>
        <end position="284"/>
    </location>
</feature>
<evidence type="ECO:0000313" key="8">
    <source>
        <dbReference type="EMBL" id="OWA52319.1"/>
    </source>
</evidence>
<dbReference type="InterPro" id="IPR051843">
    <property type="entry name" value="CPA1_transporter"/>
</dbReference>
<keyword evidence="4 6" id="KW-1133">Transmembrane helix</keyword>
<feature type="transmembrane region" description="Helical" evidence="6">
    <location>
        <begin position="296"/>
        <end position="329"/>
    </location>
</feature>
<evidence type="ECO:0000256" key="3">
    <source>
        <dbReference type="ARBA" id="ARBA00022692"/>
    </source>
</evidence>
<dbReference type="InterPro" id="IPR006153">
    <property type="entry name" value="Cation/H_exchanger_TM"/>
</dbReference>
<feature type="domain" description="Cation/H+ exchanger transmembrane" evidence="7">
    <location>
        <begin position="83"/>
        <end position="472"/>
    </location>
</feature>
<dbReference type="GO" id="GO:0015297">
    <property type="term" value="F:antiporter activity"/>
    <property type="evidence" value="ECO:0007669"/>
    <property type="project" value="InterPro"/>
</dbReference>
<feature type="transmembrane region" description="Helical" evidence="6">
    <location>
        <begin position="349"/>
        <end position="372"/>
    </location>
</feature>
<feature type="transmembrane region" description="Helical" evidence="6">
    <location>
        <begin position="77"/>
        <end position="95"/>
    </location>
</feature>
<evidence type="ECO:0000256" key="5">
    <source>
        <dbReference type="ARBA" id="ARBA00023136"/>
    </source>
</evidence>